<dbReference type="InterPro" id="IPR036388">
    <property type="entry name" value="WH-like_DNA-bd_sf"/>
</dbReference>
<feature type="compositionally biased region" description="Basic residues" evidence="4">
    <location>
        <begin position="628"/>
        <end position="638"/>
    </location>
</feature>
<keyword evidence="3" id="KW-0804">Transcription</keyword>
<dbReference type="GO" id="GO:0003677">
    <property type="term" value="F:DNA binding"/>
    <property type="evidence" value="ECO:0007669"/>
    <property type="project" value="UniProtKB-KW"/>
</dbReference>
<dbReference type="PANTHER" id="PTHR43537:SF24">
    <property type="entry name" value="GLUCONATE OPERON TRANSCRIPTIONAL REPRESSOR"/>
    <property type="match status" value="1"/>
</dbReference>
<keyword evidence="7" id="KW-1185">Reference proteome</keyword>
<evidence type="ECO:0000313" key="7">
    <source>
        <dbReference type="Proteomes" id="UP000516404"/>
    </source>
</evidence>
<dbReference type="GO" id="GO:0003700">
    <property type="term" value="F:DNA-binding transcription factor activity"/>
    <property type="evidence" value="ECO:0007669"/>
    <property type="project" value="InterPro"/>
</dbReference>
<evidence type="ECO:0000259" key="5">
    <source>
        <dbReference type="PROSITE" id="PS50949"/>
    </source>
</evidence>
<feature type="compositionally biased region" description="Basic and acidic residues" evidence="4">
    <location>
        <begin position="526"/>
        <end position="536"/>
    </location>
</feature>
<keyword evidence="2" id="KW-0238">DNA-binding</keyword>
<evidence type="ECO:0000313" key="6">
    <source>
        <dbReference type="EMBL" id="QNV38194.1"/>
    </source>
</evidence>
<dbReference type="InterPro" id="IPR036390">
    <property type="entry name" value="WH_DNA-bd_sf"/>
</dbReference>
<feature type="region of interest" description="Disordered" evidence="4">
    <location>
        <begin position="476"/>
        <end position="638"/>
    </location>
</feature>
<dbReference type="InterPro" id="IPR000524">
    <property type="entry name" value="Tscrpt_reg_HTH_GntR"/>
</dbReference>
<dbReference type="SUPFAM" id="SSF48008">
    <property type="entry name" value="GntR ligand-binding domain-like"/>
    <property type="match status" value="1"/>
</dbReference>
<evidence type="ECO:0000256" key="2">
    <source>
        <dbReference type="ARBA" id="ARBA00023125"/>
    </source>
</evidence>
<dbReference type="RefSeq" id="WP_190724930.1">
    <property type="nucleotide sequence ID" value="NZ_CP061539.1"/>
</dbReference>
<evidence type="ECO:0000256" key="3">
    <source>
        <dbReference type="ARBA" id="ARBA00023163"/>
    </source>
</evidence>
<evidence type="ECO:0000256" key="1">
    <source>
        <dbReference type="ARBA" id="ARBA00023015"/>
    </source>
</evidence>
<dbReference type="Pfam" id="PF07729">
    <property type="entry name" value="FCD"/>
    <property type="match status" value="1"/>
</dbReference>
<dbReference type="GeneID" id="96623121"/>
<protein>
    <submittedName>
        <fullName evidence="6">FCD domain-containing protein</fullName>
    </submittedName>
</protein>
<reference evidence="6 7" key="1">
    <citation type="submission" date="2020-09" db="EMBL/GenBank/DDBJ databases">
        <title>Investigation of environmental microbes.</title>
        <authorList>
            <person name="Ou Y."/>
            <person name="Kang Q."/>
        </authorList>
    </citation>
    <scope>NUCLEOTIDE SEQUENCE [LARGE SCALE GENOMIC DNA]</scope>
    <source>
        <strain evidence="6 7">KJZ-14</strain>
    </source>
</reference>
<accession>A0A7H2BEU8</accession>
<dbReference type="Pfam" id="PF00392">
    <property type="entry name" value="GntR"/>
    <property type="match status" value="1"/>
</dbReference>
<dbReference type="EMBL" id="CP061539">
    <property type="protein sequence ID" value="QNV38194.1"/>
    <property type="molecule type" value="Genomic_DNA"/>
</dbReference>
<dbReference type="PROSITE" id="PS50949">
    <property type="entry name" value="HTH_GNTR"/>
    <property type="match status" value="1"/>
</dbReference>
<feature type="compositionally biased region" description="Polar residues" evidence="4">
    <location>
        <begin position="486"/>
        <end position="497"/>
    </location>
</feature>
<dbReference type="Gene3D" id="1.20.120.530">
    <property type="entry name" value="GntR ligand-binding domain-like"/>
    <property type="match status" value="1"/>
</dbReference>
<dbReference type="AlphaFoldDB" id="A0A7H2BEU8"/>
<dbReference type="SUPFAM" id="SSF46785">
    <property type="entry name" value="Winged helix' DNA-binding domain"/>
    <property type="match status" value="1"/>
</dbReference>
<sequence>MAVHSTILEWLEKELFEGRLQLGQDLPDDKEIAEAVGATHSSTREALKHLEDMGVVRLYEGRKKTIITQLVKEPAASAGPALRLHMANAKYPVRDMVQTRLVVEGWALQNADPQHPAMQELAGLQKEMSRENISLKEFHDLEVSFHIALVKIGGNELLTGLMTALREPLFEYMMSLVGRGGLWSTTAARTRAQHKAIVDAIASGDNALASMLVIAHIREQYEEAGLDLDAPRIPDTEHEPALEMTPVEDEDQDLIPENPDFEPSADLLNALNSIAPARSAYRPQTAAAQQVGSQNTPEKVTVPHHESAVHSARLTNDSREAYAKVEGRRRRSGTVSVPVHATVIKPVNRSTPTGVISGQVRPRTEDARAEDTAAPASAKPSWAHTADHDTVRATPRPAQQNEDAAQPAPERVEETETQHNGIAASLRDKARLSWRRKSRSEQVEQGTQQVEDSDAVAADIEQPVESEAYHETVTKVQVPAEDSQKDAQQLNDGTATSDEGIASAEEKTSHGAGRIKQFFGWGASSSKRDKEPERVALKNTGVASAQYVAEGEGSADGDEPTAEVNSATLSESAETPVQSNQDAGDLVQERETETALEDAEQAHALTADETESDAANPLAGAGNVVVKSKSKKKKRKRR</sequence>
<feature type="compositionally biased region" description="Basic and acidic residues" evidence="4">
    <location>
        <begin position="362"/>
        <end position="371"/>
    </location>
</feature>
<feature type="region of interest" description="Disordered" evidence="4">
    <location>
        <begin position="281"/>
        <end position="334"/>
    </location>
</feature>
<dbReference type="PANTHER" id="PTHR43537">
    <property type="entry name" value="TRANSCRIPTIONAL REGULATOR, GNTR FAMILY"/>
    <property type="match status" value="1"/>
</dbReference>
<dbReference type="Proteomes" id="UP000516404">
    <property type="component" value="Chromosome"/>
</dbReference>
<dbReference type="SMART" id="SM00895">
    <property type="entry name" value="FCD"/>
    <property type="match status" value="1"/>
</dbReference>
<feature type="compositionally biased region" description="Basic and acidic residues" evidence="4">
    <location>
        <begin position="316"/>
        <end position="326"/>
    </location>
</feature>
<dbReference type="InterPro" id="IPR008920">
    <property type="entry name" value="TF_FadR/GntR_C"/>
</dbReference>
<proteinExistence type="predicted"/>
<gene>
    <name evidence="6" type="ORF">IDM49_02630</name>
</gene>
<dbReference type="InterPro" id="IPR011711">
    <property type="entry name" value="GntR_C"/>
</dbReference>
<feature type="domain" description="HTH gntR-type" evidence="5">
    <location>
        <begin position="1"/>
        <end position="70"/>
    </location>
</feature>
<organism evidence="6 7">
    <name type="scientific">Rothia terrae</name>
    <dbReference type="NCBI Taxonomy" id="396015"/>
    <lineage>
        <taxon>Bacteria</taxon>
        <taxon>Bacillati</taxon>
        <taxon>Actinomycetota</taxon>
        <taxon>Actinomycetes</taxon>
        <taxon>Micrococcales</taxon>
        <taxon>Micrococcaceae</taxon>
        <taxon>Rothia</taxon>
    </lineage>
</organism>
<keyword evidence="1" id="KW-0805">Transcription regulation</keyword>
<feature type="compositionally biased region" description="Polar residues" evidence="4">
    <location>
        <begin position="286"/>
        <end position="298"/>
    </location>
</feature>
<evidence type="ECO:0000256" key="4">
    <source>
        <dbReference type="SAM" id="MobiDB-lite"/>
    </source>
</evidence>
<dbReference type="Gene3D" id="1.10.10.10">
    <property type="entry name" value="Winged helix-like DNA-binding domain superfamily/Winged helix DNA-binding domain"/>
    <property type="match status" value="1"/>
</dbReference>
<dbReference type="KEGG" id="rter:IDM49_02630"/>
<name>A0A7H2BEU8_9MICC</name>
<feature type="compositionally biased region" description="Polar residues" evidence="4">
    <location>
        <begin position="563"/>
        <end position="582"/>
    </location>
</feature>
<feature type="region of interest" description="Disordered" evidence="4">
    <location>
        <begin position="349"/>
        <end position="455"/>
    </location>
</feature>